<dbReference type="GO" id="GO:0007411">
    <property type="term" value="P:axon guidance"/>
    <property type="evidence" value="ECO:0007669"/>
    <property type="project" value="TreeGrafter"/>
</dbReference>
<dbReference type="SMART" id="SM00409">
    <property type="entry name" value="IG"/>
    <property type="match status" value="3"/>
</dbReference>
<dbReference type="InterPro" id="IPR036179">
    <property type="entry name" value="Ig-like_dom_sf"/>
</dbReference>
<evidence type="ECO:0000256" key="5">
    <source>
        <dbReference type="ARBA" id="ARBA00022989"/>
    </source>
</evidence>
<feature type="signal peptide" evidence="10">
    <location>
        <begin position="1"/>
        <end position="19"/>
    </location>
</feature>
<organism evidence="12 13">
    <name type="scientific">Lymnaea stagnalis</name>
    <name type="common">Great pond snail</name>
    <name type="synonym">Helix stagnalis</name>
    <dbReference type="NCBI Taxonomy" id="6523"/>
    <lineage>
        <taxon>Eukaryota</taxon>
        <taxon>Metazoa</taxon>
        <taxon>Spiralia</taxon>
        <taxon>Lophotrochozoa</taxon>
        <taxon>Mollusca</taxon>
        <taxon>Gastropoda</taxon>
        <taxon>Heterobranchia</taxon>
        <taxon>Euthyneura</taxon>
        <taxon>Panpulmonata</taxon>
        <taxon>Hygrophila</taxon>
        <taxon>Lymnaeoidea</taxon>
        <taxon>Lymnaeidae</taxon>
        <taxon>Lymnaea</taxon>
    </lineage>
</organism>
<dbReference type="InterPro" id="IPR026966">
    <property type="entry name" value="Neurofascin/L1/NrCAM_C"/>
</dbReference>
<accession>A0AAV2I116</accession>
<evidence type="ECO:0000256" key="4">
    <source>
        <dbReference type="ARBA" id="ARBA00022889"/>
    </source>
</evidence>
<evidence type="ECO:0000256" key="3">
    <source>
        <dbReference type="ARBA" id="ARBA00022737"/>
    </source>
</evidence>
<dbReference type="Pfam" id="PF13927">
    <property type="entry name" value="Ig_3"/>
    <property type="match status" value="1"/>
</dbReference>
<keyword evidence="3" id="KW-0677">Repeat</keyword>
<comment type="caution">
    <text evidence="12">The sequence shown here is derived from an EMBL/GenBank/DDBJ whole genome shotgun (WGS) entry which is preliminary data.</text>
</comment>
<sequence>MVWLISLLLALSAISYSHAEVRLPPNIIEPRTVAEKYFPSDSNFVIPCKAESKPESPTYKWLKGTTPVVPNQYVKFDATTGNLSFTGFTLREEGDYMCVATTVFTSPGGVRINAASFSPIVSVYQIRVERFTDTTSISKSADEYSYVKLECANQGKLVGDKIYMNWYTSATGSSQVLYDNGRLFMDQKGTLHFTYVKKSDQTTNFAYLCGITSTDEKLARLGAENSLQVREVASPTPIQPLLQYSNSGLVANLYSKATLECVFSGYDPQAPHIPKIKWAMDDGREISSNGRYTISNDGRTLAITSVTEQDEKNYYCSAENSAGTVPAQQVFLNVTSAPIFVDGPRDQTVSEGKDVVFSCDARSASNEQPPSAPNWYINGEATGPHTDRNKYVIENKKLTVKGVNKARDILCVQCSVTNSRGITWGDGCLNVLLPITITQQPVLEQSIDHGDIIDLTITATTDESQTLAYKWLHFQNKSTTVGQEPRFLIIDPVTHATFINTSSLSEKEYETVGGIYRRVISNTIDTINVDVHVTLKDKPEPEVVVAESAGIDMWIIGLIIGILFLIIVIIIIIFVICRKQQEGDYNVDKKETRAGLDPEKELKDKGFSEYSRPAYEDYDYPDKKPRVDLEYDDGPIGDDESLGEYGDEEDTHFNEDGSFIGIYQKKDPQQKPPLTNESTI</sequence>
<dbReference type="Gene3D" id="2.60.40.10">
    <property type="entry name" value="Immunoglobulins"/>
    <property type="match status" value="3"/>
</dbReference>
<evidence type="ECO:0000313" key="13">
    <source>
        <dbReference type="Proteomes" id="UP001497497"/>
    </source>
</evidence>
<keyword evidence="10" id="KW-0732">Signal</keyword>
<keyword evidence="4" id="KW-0130">Cell adhesion</keyword>
<dbReference type="GO" id="GO:0030424">
    <property type="term" value="C:axon"/>
    <property type="evidence" value="ECO:0007669"/>
    <property type="project" value="TreeGrafter"/>
</dbReference>
<dbReference type="EMBL" id="CAXITT010000310">
    <property type="protein sequence ID" value="CAL1538738.1"/>
    <property type="molecule type" value="Genomic_DNA"/>
</dbReference>
<dbReference type="SMART" id="SM00408">
    <property type="entry name" value="IGc2"/>
    <property type="match status" value="2"/>
</dbReference>
<keyword evidence="7" id="KW-1015">Disulfide bond</keyword>
<keyword evidence="6 9" id="KW-0472">Membrane</keyword>
<feature type="compositionally biased region" description="Acidic residues" evidence="8">
    <location>
        <begin position="630"/>
        <end position="650"/>
    </location>
</feature>
<dbReference type="Proteomes" id="UP001497497">
    <property type="component" value="Unassembled WGS sequence"/>
</dbReference>
<feature type="domain" description="Ig-like" evidence="11">
    <location>
        <begin position="240"/>
        <end position="333"/>
    </location>
</feature>
<evidence type="ECO:0000256" key="7">
    <source>
        <dbReference type="ARBA" id="ARBA00023157"/>
    </source>
</evidence>
<feature type="domain" description="Ig-like" evidence="11">
    <location>
        <begin position="25"/>
        <end position="118"/>
    </location>
</feature>
<dbReference type="InterPro" id="IPR003598">
    <property type="entry name" value="Ig_sub2"/>
</dbReference>
<dbReference type="Pfam" id="PF07679">
    <property type="entry name" value="I-set"/>
    <property type="match status" value="1"/>
</dbReference>
<evidence type="ECO:0000256" key="6">
    <source>
        <dbReference type="ARBA" id="ARBA00023136"/>
    </source>
</evidence>
<evidence type="ECO:0000256" key="1">
    <source>
        <dbReference type="ARBA" id="ARBA00004479"/>
    </source>
</evidence>
<dbReference type="GO" id="GO:0098609">
    <property type="term" value="P:cell-cell adhesion"/>
    <property type="evidence" value="ECO:0007669"/>
    <property type="project" value="TreeGrafter"/>
</dbReference>
<dbReference type="Pfam" id="PF13882">
    <property type="entry name" value="Bravo_FIGEY"/>
    <property type="match status" value="1"/>
</dbReference>
<dbReference type="InterPro" id="IPR013783">
    <property type="entry name" value="Ig-like_fold"/>
</dbReference>
<feature type="transmembrane region" description="Helical" evidence="9">
    <location>
        <begin position="553"/>
        <end position="576"/>
    </location>
</feature>
<gene>
    <name evidence="12" type="ORF">GSLYS_00012559001</name>
</gene>
<evidence type="ECO:0000259" key="11">
    <source>
        <dbReference type="PROSITE" id="PS50835"/>
    </source>
</evidence>
<evidence type="ECO:0000313" key="12">
    <source>
        <dbReference type="EMBL" id="CAL1538738.1"/>
    </source>
</evidence>
<evidence type="ECO:0000256" key="10">
    <source>
        <dbReference type="SAM" id="SignalP"/>
    </source>
</evidence>
<protein>
    <recommendedName>
        <fullName evidence="11">Ig-like domain-containing protein</fullName>
    </recommendedName>
</protein>
<comment type="subcellular location">
    <subcellularLocation>
        <location evidence="1">Membrane</location>
        <topology evidence="1">Single-pass type I membrane protein</topology>
    </subcellularLocation>
</comment>
<dbReference type="InterPro" id="IPR007110">
    <property type="entry name" value="Ig-like_dom"/>
</dbReference>
<evidence type="ECO:0000256" key="8">
    <source>
        <dbReference type="SAM" id="MobiDB-lite"/>
    </source>
</evidence>
<dbReference type="CDD" id="cd00096">
    <property type="entry name" value="Ig"/>
    <property type="match status" value="1"/>
</dbReference>
<dbReference type="InterPro" id="IPR003599">
    <property type="entry name" value="Ig_sub"/>
</dbReference>
<keyword evidence="5 9" id="KW-1133">Transmembrane helix</keyword>
<evidence type="ECO:0000256" key="2">
    <source>
        <dbReference type="ARBA" id="ARBA00022692"/>
    </source>
</evidence>
<dbReference type="SUPFAM" id="SSF48726">
    <property type="entry name" value="Immunoglobulin"/>
    <property type="match status" value="3"/>
</dbReference>
<keyword evidence="13" id="KW-1185">Reference proteome</keyword>
<reference evidence="12 13" key="1">
    <citation type="submission" date="2024-04" db="EMBL/GenBank/DDBJ databases">
        <authorList>
            <consortium name="Genoscope - CEA"/>
            <person name="William W."/>
        </authorList>
    </citation>
    <scope>NUCLEOTIDE SEQUENCE [LARGE SCALE GENOMIC DNA]</scope>
</reference>
<name>A0AAV2I116_LYMST</name>
<feature type="compositionally biased region" description="Basic and acidic residues" evidence="8">
    <location>
        <begin position="620"/>
        <end position="629"/>
    </location>
</feature>
<dbReference type="AlphaFoldDB" id="A0AAV2I116"/>
<feature type="region of interest" description="Disordered" evidence="8">
    <location>
        <begin position="612"/>
        <end position="680"/>
    </location>
</feature>
<dbReference type="InterPro" id="IPR013098">
    <property type="entry name" value="Ig_I-set"/>
</dbReference>
<dbReference type="PROSITE" id="PS50835">
    <property type="entry name" value="IG_LIKE"/>
    <property type="match status" value="4"/>
</dbReference>
<proteinExistence type="predicted"/>
<dbReference type="GO" id="GO:0005886">
    <property type="term" value="C:plasma membrane"/>
    <property type="evidence" value="ECO:0007669"/>
    <property type="project" value="TreeGrafter"/>
</dbReference>
<feature type="domain" description="Ig-like" evidence="11">
    <location>
        <begin position="338"/>
        <end position="419"/>
    </location>
</feature>
<feature type="domain" description="Ig-like" evidence="11">
    <location>
        <begin position="119"/>
        <end position="219"/>
    </location>
</feature>
<dbReference type="PANTHER" id="PTHR44170:SF6">
    <property type="entry name" value="CONTACTIN"/>
    <property type="match status" value="1"/>
</dbReference>
<feature type="chain" id="PRO_5043460990" description="Ig-like domain-containing protein" evidence="10">
    <location>
        <begin position="20"/>
        <end position="680"/>
    </location>
</feature>
<keyword evidence="2 9" id="KW-0812">Transmembrane</keyword>
<dbReference type="PANTHER" id="PTHR44170">
    <property type="entry name" value="PROTEIN SIDEKICK"/>
    <property type="match status" value="1"/>
</dbReference>
<evidence type="ECO:0000256" key="9">
    <source>
        <dbReference type="SAM" id="Phobius"/>
    </source>
</evidence>